<dbReference type="Pfam" id="PF02321">
    <property type="entry name" value="OEP"/>
    <property type="match status" value="1"/>
</dbReference>
<dbReference type="RefSeq" id="WP_344930725.1">
    <property type="nucleotide sequence ID" value="NZ_BAABCW010000029.1"/>
</dbReference>
<name>A0ABP6UVI0_9FLAO</name>
<keyword evidence="7" id="KW-0998">Cell outer membrane</keyword>
<accession>A0ABP6UVI0</accession>
<dbReference type="SUPFAM" id="SSF56954">
    <property type="entry name" value="Outer membrane efflux proteins (OEP)"/>
    <property type="match status" value="1"/>
</dbReference>
<evidence type="ECO:0000313" key="9">
    <source>
        <dbReference type="Proteomes" id="UP001500459"/>
    </source>
</evidence>
<evidence type="ECO:0000313" key="8">
    <source>
        <dbReference type="EMBL" id="GAA3522413.1"/>
    </source>
</evidence>
<gene>
    <name evidence="8" type="ORF">GCM10022393_41230</name>
</gene>
<keyword evidence="5" id="KW-0812">Transmembrane</keyword>
<keyword evidence="6" id="KW-0472">Membrane</keyword>
<reference evidence="9" key="1">
    <citation type="journal article" date="2019" name="Int. J. Syst. Evol. Microbiol.">
        <title>The Global Catalogue of Microorganisms (GCM) 10K type strain sequencing project: providing services to taxonomists for standard genome sequencing and annotation.</title>
        <authorList>
            <consortium name="The Broad Institute Genomics Platform"/>
            <consortium name="The Broad Institute Genome Sequencing Center for Infectious Disease"/>
            <person name="Wu L."/>
            <person name="Ma J."/>
        </authorList>
    </citation>
    <scope>NUCLEOTIDE SEQUENCE [LARGE SCALE GENOMIC DNA]</scope>
    <source>
        <strain evidence="9">JCM 17106</strain>
    </source>
</reference>
<evidence type="ECO:0000256" key="3">
    <source>
        <dbReference type="ARBA" id="ARBA00022448"/>
    </source>
</evidence>
<evidence type="ECO:0000256" key="6">
    <source>
        <dbReference type="ARBA" id="ARBA00023136"/>
    </source>
</evidence>
<comment type="caution">
    <text evidence="8">The sequence shown here is derived from an EMBL/GenBank/DDBJ whole genome shotgun (WGS) entry which is preliminary data.</text>
</comment>
<evidence type="ECO:0000256" key="4">
    <source>
        <dbReference type="ARBA" id="ARBA00022452"/>
    </source>
</evidence>
<evidence type="ECO:0008006" key="10">
    <source>
        <dbReference type="Google" id="ProtNLM"/>
    </source>
</evidence>
<dbReference type="EMBL" id="BAABCW010000029">
    <property type="protein sequence ID" value="GAA3522413.1"/>
    <property type="molecule type" value="Genomic_DNA"/>
</dbReference>
<protein>
    <recommendedName>
        <fullName evidence="10">TolC family protein</fullName>
    </recommendedName>
</protein>
<keyword evidence="4" id="KW-1134">Transmembrane beta strand</keyword>
<evidence type="ECO:0000256" key="2">
    <source>
        <dbReference type="ARBA" id="ARBA00007613"/>
    </source>
</evidence>
<comment type="similarity">
    <text evidence="2">Belongs to the outer membrane factor (OMF) (TC 1.B.17) family.</text>
</comment>
<evidence type="ECO:0000256" key="1">
    <source>
        <dbReference type="ARBA" id="ARBA00004442"/>
    </source>
</evidence>
<evidence type="ECO:0000256" key="7">
    <source>
        <dbReference type="ARBA" id="ARBA00023237"/>
    </source>
</evidence>
<dbReference type="InterPro" id="IPR003423">
    <property type="entry name" value="OMP_efflux"/>
</dbReference>
<sequence>MKLKIFFFTTVWLYALTLSGQSTITCDLIELSNLTIGKNPTVKRNELQIQIAQAGLQIQRSAFDYQLSSGLGISNSTSNLFEVDPVNSLFEDDFIETNNSDFSLGLQRKFRSGLSANVSVDYSQVSDNFPINRFSQNVGTFISDHTISSTLLLTQPLIKGRGVKVTTAAEKSSSLQVESAENSFELSSALELFKMGVAYWQYAGAYKNHIIFKENENRVKKVLFITKELVKADKKPVGDLVQIEADLANQERQTKVATQSLHNAKINLGRAIGLSEKESEALGIPENEFPITSEHIEAIDSEALINTARKNRKDMHAFEKTQEALEFQLQLASNNLKPQLDLSGFASYGGTNMGNGLDRAFSALGNREGRNYIFGLRLDFSFPINNNFAKGTFLQNKAAFADQQIAYNDLQRNIDINVNIAINNLKNNALILAKAKETLGYYQDVFNNEQTKFQNGLTTLLNLILFQERLTFAQLDYLQAQQRFAISIIDLRYETGTLISMEGNKMASPITEEIYYTIPTPNY</sequence>
<evidence type="ECO:0000256" key="5">
    <source>
        <dbReference type="ARBA" id="ARBA00022692"/>
    </source>
</evidence>
<comment type="subcellular location">
    <subcellularLocation>
        <location evidence="1">Cell outer membrane</location>
    </subcellularLocation>
</comment>
<proteinExistence type="inferred from homology"/>
<keyword evidence="3" id="KW-0813">Transport</keyword>
<dbReference type="PANTHER" id="PTHR30026:SF20">
    <property type="entry name" value="OUTER MEMBRANE PROTEIN TOLC"/>
    <property type="match status" value="1"/>
</dbReference>
<dbReference type="InterPro" id="IPR051906">
    <property type="entry name" value="TolC-like"/>
</dbReference>
<dbReference type="Proteomes" id="UP001500459">
    <property type="component" value="Unassembled WGS sequence"/>
</dbReference>
<dbReference type="PANTHER" id="PTHR30026">
    <property type="entry name" value="OUTER MEMBRANE PROTEIN TOLC"/>
    <property type="match status" value="1"/>
</dbReference>
<keyword evidence="9" id="KW-1185">Reference proteome</keyword>
<dbReference type="Gene3D" id="1.20.1600.10">
    <property type="entry name" value="Outer membrane efflux proteins (OEP)"/>
    <property type="match status" value="1"/>
</dbReference>
<organism evidence="8 9">
    <name type="scientific">Aquimarina addita</name>
    <dbReference type="NCBI Taxonomy" id="870485"/>
    <lineage>
        <taxon>Bacteria</taxon>
        <taxon>Pseudomonadati</taxon>
        <taxon>Bacteroidota</taxon>
        <taxon>Flavobacteriia</taxon>
        <taxon>Flavobacteriales</taxon>
        <taxon>Flavobacteriaceae</taxon>
        <taxon>Aquimarina</taxon>
    </lineage>
</organism>